<keyword evidence="5" id="KW-0132">Cell division</keyword>
<keyword evidence="6" id="KW-1185">Reference proteome</keyword>
<sequence length="700" mass="77074">MTIDMRKRPDPDEPGTELALHDALDGEVVSLPARPEPELALRPSPAVAMPWEAEPPERRPIIAPWLRQAEQRRAAAWWVARRAGYHLAWHAVRLHLYVALTLWWAPRGLVRVLGQVRDFVDDGDARPLRKAAKTRGDDALYLRYRSEQKFVRAAHQRHVIALGVLVAAASAAVWWWFAWLWPVAVVVVALLGWRGQSPDRPIFTPAVVPGRFRKLSPGVVVRAFEAAKLCTEADPLTFATPIHRDANGWRAVLDLPYGKTADEAIRRRDEIASGIDVDERQVFLSRVRGSAGSIRRVDMWVCEVDPLSIAAGPSELLTRPNVNFWHPWPFGKNERGETVWLCVLWAAMLIGAIPRRGKTFVLRLVALAAALDPHVRIIVFDLKGGPDWTPFEHVAERIFYGDRADPDTGVHPLAALRDTIDDLLAEVDRRNRLLRTLPKAVCPEGKLTEELSRTKHLGLQLIVLVIDEVQRAFLSKEYGPDMEDKLTDLAKVGPSAGIITLAATQKPDAKSTPTGFRDQFGIRFALYVTTRDASEAVLGAGAGGEGMHAHKLPPDALGAGILRGTGDAKVNGGTVRTGYADAVAAEAICLRGRALREKAGTLEGMALGHTVSATPVSYSVTEDLAVVFGSDEKAHSDVLCSRLADRWPDRYAGWTPIQLAAALKPSDVRPRQVWAVSLEDEVPRNRQGILRSDLLGALDG</sequence>
<dbReference type="EMBL" id="JADQDF010000003">
    <property type="protein sequence ID" value="MBW0132588.1"/>
    <property type="molecule type" value="Genomic_DNA"/>
</dbReference>
<comment type="caution">
    <text evidence="5">The sequence shown here is derived from an EMBL/GenBank/DDBJ whole genome shotgun (WGS) entry which is preliminary data.</text>
</comment>
<dbReference type="Proteomes" id="UP000694300">
    <property type="component" value="Unassembled WGS sequence"/>
</dbReference>
<dbReference type="RefSeq" id="WP_218596113.1">
    <property type="nucleotide sequence ID" value="NZ_JADQDE010000107.1"/>
</dbReference>
<evidence type="ECO:0000313" key="6">
    <source>
        <dbReference type="Proteomes" id="UP000694300"/>
    </source>
</evidence>
<keyword evidence="1" id="KW-0067">ATP-binding</keyword>
<feature type="transmembrane region" description="Helical" evidence="2">
    <location>
        <begin position="159"/>
        <end position="177"/>
    </location>
</feature>
<dbReference type="EMBL" id="JADQDF010000001">
    <property type="protein sequence ID" value="MBW0131150.1"/>
    <property type="molecule type" value="Genomic_DNA"/>
</dbReference>
<feature type="domain" description="FtsK" evidence="3">
    <location>
        <begin position="336"/>
        <end position="535"/>
    </location>
</feature>
<evidence type="ECO:0000256" key="1">
    <source>
        <dbReference type="PROSITE-ProRule" id="PRU00289"/>
    </source>
</evidence>
<evidence type="ECO:0000313" key="5">
    <source>
        <dbReference type="EMBL" id="MBW0132588.1"/>
    </source>
</evidence>
<evidence type="ECO:0000259" key="3">
    <source>
        <dbReference type="PROSITE" id="PS50901"/>
    </source>
</evidence>
<evidence type="ECO:0000256" key="2">
    <source>
        <dbReference type="SAM" id="Phobius"/>
    </source>
</evidence>
<keyword evidence="1" id="KW-0547">Nucleotide-binding</keyword>
<name>A0ABS6UK14_9PSEU</name>
<accession>A0ABS6UK14</accession>
<reference evidence="5 6" key="1">
    <citation type="submission" date="2020-11" db="EMBL/GenBank/DDBJ databases">
        <title>Pseudonocardia abyssalis sp. nov. and Pseudonocardia oceani sp. nov., description and phylogenomic analysis of two novel actinomycetes isolated from the deep Southern Ocean.</title>
        <authorList>
            <person name="Parra J."/>
        </authorList>
    </citation>
    <scope>NUCLEOTIDE SEQUENCE [LARGE SCALE GENOMIC DNA]</scope>
    <source>
        <strain evidence="5">KRD-185</strain>
        <strain evidence="6">KRD185</strain>
    </source>
</reference>
<keyword evidence="2" id="KW-0472">Membrane</keyword>
<keyword evidence="2" id="KW-1133">Transmembrane helix</keyword>
<organism evidence="5 6">
    <name type="scientific">Pseudonocardia oceani</name>
    <dbReference type="NCBI Taxonomy" id="2792013"/>
    <lineage>
        <taxon>Bacteria</taxon>
        <taxon>Bacillati</taxon>
        <taxon>Actinomycetota</taxon>
        <taxon>Actinomycetes</taxon>
        <taxon>Pseudonocardiales</taxon>
        <taxon>Pseudonocardiaceae</taxon>
        <taxon>Pseudonocardia</taxon>
    </lineage>
</organism>
<proteinExistence type="predicted"/>
<dbReference type="InterPro" id="IPR002543">
    <property type="entry name" value="FtsK_dom"/>
</dbReference>
<evidence type="ECO:0000313" key="4">
    <source>
        <dbReference type="EMBL" id="MBW0131150.1"/>
    </source>
</evidence>
<keyword evidence="5" id="KW-0131">Cell cycle</keyword>
<feature type="binding site" evidence="1">
    <location>
        <begin position="352"/>
        <end position="359"/>
    </location>
    <ligand>
        <name>ATP</name>
        <dbReference type="ChEBI" id="CHEBI:30616"/>
    </ligand>
</feature>
<keyword evidence="2" id="KW-0812">Transmembrane</keyword>
<dbReference type="PROSITE" id="PS50901">
    <property type="entry name" value="FTSK"/>
    <property type="match status" value="1"/>
</dbReference>
<protein>
    <submittedName>
        <fullName evidence="5">Cell division protein FtsK</fullName>
    </submittedName>
</protein>
<dbReference type="GO" id="GO:0051301">
    <property type="term" value="P:cell division"/>
    <property type="evidence" value="ECO:0007669"/>
    <property type="project" value="UniProtKB-KW"/>
</dbReference>
<gene>
    <name evidence="4" type="ORF">I4I82_26220</name>
    <name evidence="5" type="ORF">I4I82_33615</name>
</gene>